<dbReference type="AlphaFoldDB" id="A0A0G0QT34"/>
<dbReference type="InterPro" id="IPR008921">
    <property type="entry name" value="DNA_pol3_clamp-load_cplx_C"/>
</dbReference>
<accession>A0A0G0QT34</accession>
<evidence type="ECO:0000256" key="1">
    <source>
        <dbReference type="ARBA" id="ARBA00012417"/>
    </source>
</evidence>
<evidence type="ECO:0000313" key="10">
    <source>
        <dbReference type="Proteomes" id="UP000034048"/>
    </source>
</evidence>
<dbReference type="InterPro" id="IPR027417">
    <property type="entry name" value="P-loop_NTPase"/>
</dbReference>
<evidence type="ECO:0000256" key="7">
    <source>
        <dbReference type="ARBA" id="ARBA00049244"/>
    </source>
</evidence>
<organism evidence="9 10">
    <name type="scientific">Candidatus Falkowbacteria bacterium GW2011_GWA2_39_24</name>
    <dbReference type="NCBI Taxonomy" id="1618634"/>
    <lineage>
        <taxon>Bacteria</taxon>
        <taxon>Candidatus Falkowiibacteriota</taxon>
    </lineage>
</organism>
<reference evidence="9 10" key="1">
    <citation type="journal article" date="2015" name="Nature">
        <title>rRNA introns, odd ribosomes, and small enigmatic genomes across a large radiation of phyla.</title>
        <authorList>
            <person name="Brown C.T."/>
            <person name="Hug L.A."/>
            <person name="Thomas B.C."/>
            <person name="Sharon I."/>
            <person name="Castelle C.J."/>
            <person name="Singh A."/>
            <person name="Wilkins M.J."/>
            <person name="Williams K.H."/>
            <person name="Banfield J.F."/>
        </authorList>
    </citation>
    <scope>NUCLEOTIDE SEQUENCE [LARGE SCALE GENOMIC DNA]</scope>
</reference>
<evidence type="ECO:0000313" key="9">
    <source>
        <dbReference type="EMBL" id="KKR13530.1"/>
    </source>
</evidence>
<dbReference type="GO" id="GO:0003677">
    <property type="term" value="F:DNA binding"/>
    <property type="evidence" value="ECO:0007669"/>
    <property type="project" value="InterPro"/>
</dbReference>
<dbReference type="InterPro" id="IPR048466">
    <property type="entry name" value="DNA_pol3_delta-like_C"/>
</dbReference>
<name>A0A0G0QT34_9BACT</name>
<evidence type="ECO:0000256" key="6">
    <source>
        <dbReference type="ARBA" id="ARBA00034754"/>
    </source>
</evidence>
<comment type="catalytic activity">
    <reaction evidence="7">
        <text>DNA(n) + a 2'-deoxyribonucleoside 5'-triphosphate = DNA(n+1) + diphosphate</text>
        <dbReference type="Rhea" id="RHEA:22508"/>
        <dbReference type="Rhea" id="RHEA-COMP:17339"/>
        <dbReference type="Rhea" id="RHEA-COMP:17340"/>
        <dbReference type="ChEBI" id="CHEBI:33019"/>
        <dbReference type="ChEBI" id="CHEBI:61560"/>
        <dbReference type="ChEBI" id="CHEBI:173112"/>
        <dbReference type="EC" id="2.7.7.7"/>
    </reaction>
</comment>
<keyword evidence="3" id="KW-0548">Nucleotidyltransferase</keyword>
<dbReference type="Proteomes" id="UP000034048">
    <property type="component" value="Unassembled WGS sequence"/>
</dbReference>
<dbReference type="EMBL" id="LBWS01000045">
    <property type="protein sequence ID" value="KKR13530.1"/>
    <property type="molecule type" value="Genomic_DNA"/>
</dbReference>
<keyword evidence="2" id="KW-0808">Transferase</keyword>
<dbReference type="InterPro" id="IPR005790">
    <property type="entry name" value="DNA_polIII_delta"/>
</dbReference>
<dbReference type="SUPFAM" id="SSF48019">
    <property type="entry name" value="post-AAA+ oligomerization domain-like"/>
    <property type="match status" value="1"/>
</dbReference>
<gene>
    <name evidence="9" type="ORF">UT42_C0045G0005</name>
</gene>
<feature type="non-terminal residue" evidence="9">
    <location>
        <position position="299"/>
    </location>
</feature>
<dbReference type="PANTHER" id="PTHR34388">
    <property type="entry name" value="DNA POLYMERASE III SUBUNIT DELTA"/>
    <property type="match status" value="1"/>
</dbReference>
<keyword evidence="5" id="KW-0239">DNA-directed DNA polymerase</keyword>
<sequence>MIIFIYGPDSWQGQQKVLELKTKFIKEVDQAGNAWSSVTGADLTMKELNDLLSANSLFTSKRLLIIKDILSANKTFLAELVDYLPQLSNSGHIIIVHETRTMQKKQKTKNEVVLLGADGEEKKMNKEQKVLFDFLSGQQYVQYFALLDSRQAVAWANNKLTANNLQMDYQAGMAHGILDQGIFALTDALSNKDKALALKLLADQQQLGLPDMYLITMLLRQFRILLQIRQGLDSGLTNKDLASALQLHPYVLQKGINQARNFNLNSLKNLFNALTRVDYNYKTGKLPVETMVDLIIARL</sequence>
<dbReference type="PANTHER" id="PTHR34388:SF1">
    <property type="entry name" value="DNA POLYMERASE III SUBUNIT DELTA"/>
    <property type="match status" value="1"/>
</dbReference>
<feature type="domain" description="DNA polymerase III delta subunit-like C-terminal" evidence="8">
    <location>
        <begin position="180"/>
        <end position="298"/>
    </location>
</feature>
<dbReference type="Gene3D" id="3.40.50.300">
    <property type="entry name" value="P-loop containing nucleotide triphosphate hydrolases"/>
    <property type="match status" value="1"/>
</dbReference>
<evidence type="ECO:0000259" key="8">
    <source>
        <dbReference type="Pfam" id="PF21694"/>
    </source>
</evidence>
<comment type="similarity">
    <text evidence="6">Belongs to the DNA polymerase HolA subunit family.</text>
</comment>
<keyword evidence="4" id="KW-0235">DNA replication</keyword>
<dbReference type="GO" id="GO:0003887">
    <property type="term" value="F:DNA-directed DNA polymerase activity"/>
    <property type="evidence" value="ECO:0007669"/>
    <property type="project" value="UniProtKB-KW"/>
</dbReference>
<dbReference type="GO" id="GO:0009360">
    <property type="term" value="C:DNA polymerase III complex"/>
    <property type="evidence" value="ECO:0007669"/>
    <property type="project" value="TreeGrafter"/>
</dbReference>
<evidence type="ECO:0000256" key="5">
    <source>
        <dbReference type="ARBA" id="ARBA00022932"/>
    </source>
</evidence>
<dbReference type="GO" id="GO:0006261">
    <property type="term" value="P:DNA-templated DNA replication"/>
    <property type="evidence" value="ECO:0007669"/>
    <property type="project" value="TreeGrafter"/>
</dbReference>
<evidence type="ECO:0000256" key="2">
    <source>
        <dbReference type="ARBA" id="ARBA00022679"/>
    </source>
</evidence>
<protein>
    <recommendedName>
        <fullName evidence="1">DNA-directed DNA polymerase</fullName>
        <ecNumber evidence="1">2.7.7.7</ecNumber>
    </recommendedName>
</protein>
<dbReference type="Pfam" id="PF21694">
    <property type="entry name" value="DNA_pol3_delta_C"/>
    <property type="match status" value="1"/>
</dbReference>
<dbReference type="Gene3D" id="1.20.272.10">
    <property type="match status" value="1"/>
</dbReference>
<comment type="caution">
    <text evidence="9">The sequence shown here is derived from an EMBL/GenBank/DDBJ whole genome shotgun (WGS) entry which is preliminary data.</text>
</comment>
<evidence type="ECO:0000256" key="3">
    <source>
        <dbReference type="ARBA" id="ARBA00022695"/>
    </source>
</evidence>
<proteinExistence type="inferred from homology"/>
<dbReference type="EC" id="2.7.7.7" evidence="1"/>
<dbReference type="NCBIfam" id="TIGR01128">
    <property type="entry name" value="holA"/>
    <property type="match status" value="1"/>
</dbReference>
<evidence type="ECO:0000256" key="4">
    <source>
        <dbReference type="ARBA" id="ARBA00022705"/>
    </source>
</evidence>